<organism evidence="1 2">
    <name type="scientific">Racocetra fulgida</name>
    <dbReference type="NCBI Taxonomy" id="60492"/>
    <lineage>
        <taxon>Eukaryota</taxon>
        <taxon>Fungi</taxon>
        <taxon>Fungi incertae sedis</taxon>
        <taxon>Mucoromycota</taxon>
        <taxon>Glomeromycotina</taxon>
        <taxon>Glomeromycetes</taxon>
        <taxon>Diversisporales</taxon>
        <taxon>Gigasporaceae</taxon>
        <taxon>Racocetra</taxon>
    </lineage>
</organism>
<dbReference type="AlphaFoldDB" id="A0A9N9BER2"/>
<protein>
    <submittedName>
        <fullName evidence="1">7117_t:CDS:1</fullName>
    </submittedName>
</protein>
<dbReference type="EMBL" id="CAJVPZ010005458">
    <property type="protein sequence ID" value="CAG8561235.1"/>
    <property type="molecule type" value="Genomic_DNA"/>
</dbReference>
<keyword evidence="2" id="KW-1185">Reference proteome</keyword>
<name>A0A9N9BER2_9GLOM</name>
<gene>
    <name evidence="1" type="ORF">RFULGI_LOCUS5068</name>
</gene>
<dbReference type="OrthoDB" id="2439290at2759"/>
<evidence type="ECO:0000313" key="1">
    <source>
        <dbReference type="EMBL" id="CAG8561235.1"/>
    </source>
</evidence>
<accession>A0A9N9BER2</accession>
<dbReference type="Proteomes" id="UP000789396">
    <property type="component" value="Unassembled WGS sequence"/>
</dbReference>
<comment type="caution">
    <text evidence="1">The sequence shown here is derived from an EMBL/GenBank/DDBJ whole genome shotgun (WGS) entry which is preliminary data.</text>
</comment>
<proteinExistence type="predicted"/>
<reference evidence="1" key="1">
    <citation type="submission" date="2021-06" db="EMBL/GenBank/DDBJ databases">
        <authorList>
            <person name="Kallberg Y."/>
            <person name="Tangrot J."/>
            <person name="Rosling A."/>
        </authorList>
    </citation>
    <scope>NUCLEOTIDE SEQUENCE</scope>
    <source>
        <strain evidence="1">IN212</strain>
    </source>
</reference>
<evidence type="ECO:0000313" key="2">
    <source>
        <dbReference type="Proteomes" id="UP000789396"/>
    </source>
</evidence>
<sequence>MCLYDYAATIHKIKINSKELDKLKRQKNREGYATRVDRFLFLARKNPEAAKIRRIERSIVGYDNIDDMEILDNQDNFDSTFTLDPYKIMRSGLNNAEFVDSAMLHLYLRNKFKTKNNKHSNLQEKIKTTEYDQNNQVRSSCENDEYLIKIWQETVASRKKIEQINNTTTLHIIKTIKNAIIYNKAC</sequence>